<sequence>MSFVLTDSLDLELNWDEFETTLTKKETKLNEALVGIAVLENSKSSAYTHDLSLFDENEEDLPSLPPLLLPAETLQPLNPLNAFQCPYRYMPAAPLYSQQQLESPYYYHHSLEQPALLQSPPLQPVQLSNFYNTSPTTTSSVFAPSGAIPKCFPILGNKNGATTIHASLNIDEENLTPYNTVLKKYPSLHHERGIGTLAVKLASESFFGLDILKQCTVMGYCPFLHCHLRN</sequence>
<dbReference type="InParanoid" id="A0A1X7SS61"/>
<name>A0A1X7SS61_AMPQE</name>
<proteinExistence type="predicted"/>
<reference evidence="1" key="1">
    <citation type="submission" date="2017-05" db="UniProtKB">
        <authorList>
            <consortium name="EnsemblMetazoa"/>
        </authorList>
    </citation>
    <scope>IDENTIFICATION</scope>
</reference>
<protein>
    <submittedName>
        <fullName evidence="1">Uncharacterized protein</fullName>
    </submittedName>
</protein>
<dbReference type="EnsemblMetazoa" id="Aqu2.1.04913_001">
    <property type="protein sequence ID" value="Aqu2.1.04913_001"/>
    <property type="gene ID" value="Aqu2.1.04913"/>
</dbReference>
<accession>A0A1X7SS61</accession>
<dbReference type="AlphaFoldDB" id="A0A1X7SS61"/>
<evidence type="ECO:0000313" key="1">
    <source>
        <dbReference type="EnsemblMetazoa" id="Aqu2.1.04913_001"/>
    </source>
</evidence>
<organism evidence="1">
    <name type="scientific">Amphimedon queenslandica</name>
    <name type="common">Sponge</name>
    <dbReference type="NCBI Taxonomy" id="400682"/>
    <lineage>
        <taxon>Eukaryota</taxon>
        <taxon>Metazoa</taxon>
        <taxon>Porifera</taxon>
        <taxon>Demospongiae</taxon>
        <taxon>Heteroscleromorpha</taxon>
        <taxon>Haplosclerida</taxon>
        <taxon>Niphatidae</taxon>
        <taxon>Amphimedon</taxon>
    </lineage>
</organism>